<feature type="transmembrane region" description="Helical" evidence="12">
    <location>
        <begin position="313"/>
        <end position="336"/>
    </location>
</feature>
<evidence type="ECO:0000256" key="3">
    <source>
        <dbReference type="ARBA" id="ARBA00008783"/>
    </source>
</evidence>
<sequence>MSAKVLSRTRKQKQKDEMKQDIVAQVHKSVKRDQSEERENNIEETESKKNFILEDKNDNYSLRTPSRDVSVDGEAQINTKIINLIETEMKRDITKVSHFTDSRPQSLSFYEEEKIPEELSGNLELLSPEERKHYKRRKEYNDIDLERNAYNNLQDSLCRENDDGNKKSKRKKKHSGETEVGLGDSREMMIPKEKRKSKKKKREYSPLSSASGKRKHKKRDDDYEPKNEITLALEELQDDVFENGPDDFARPERMKKSPKKSDKLYIQRKNRFEVTSKNDQSSFRLNMPAEEYCDRSILECHPIHLAVATQKSWLPLTLLCHGLLGGMALGHYLYFYSIEWQLHEEQLDHYAQFCNLYTSLFFGFCIISMVSVFDRYDISHISIMRLPTMFKTRKSLILVIIYTVCFLIHLSTADLDDKISLISNRYNVTYINITDSEWKQWSNLSYWRNVFAIFAWIILALFRSEDLFYNHLKTMEKYAVLD</sequence>
<keyword evidence="8 12" id="KW-0472">Membrane</keyword>
<evidence type="ECO:0000256" key="8">
    <source>
        <dbReference type="ARBA" id="ARBA00023136"/>
    </source>
</evidence>
<dbReference type="GO" id="GO:0060271">
    <property type="term" value="P:cilium assembly"/>
    <property type="evidence" value="ECO:0007669"/>
    <property type="project" value="TreeGrafter"/>
</dbReference>
<dbReference type="PANTHER" id="PTHR28388:SF1">
    <property type="entry name" value="TRANSMEMBRANE PROTEIN 237"/>
    <property type="match status" value="1"/>
</dbReference>
<evidence type="ECO:0000256" key="5">
    <source>
        <dbReference type="ARBA" id="ARBA00022794"/>
    </source>
</evidence>
<evidence type="ECO:0000256" key="6">
    <source>
        <dbReference type="ARBA" id="ARBA00022989"/>
    </source>
</evidence>
<dbReference type="GO" id="GO:0035869">
    <property type="term" value="C:ciliary transition zone"/>
    <property type="evidence" value="ECO:0007669"/>
    <property type="project" value="TreeGrafter"/>
</dbReference>
<name>A0AAN7PEJ5_9COLE</name>
<comment type="subcellular location">
    <subcellularLocation>
        <location evidence="1">Cell projection</location>
        <location evidence="1">Cilium</location>
    </subcellularLocation>
    <subcellularLocation>
        <location evidence="2">Membrane</location>
        <topology evidence="2">Multi-pass membrane protein</topology>
    </subcellularLocation>
</comment>
<organism evidence="13 14">
    <name type="scientific">Aquatica leii</name>
    <dbReference type="NCBI Taxonomy" id="1421715"/>
    <lineage>
        <taxon>Eukaryota</taxon>
        <taxon>Metazoa</taxon>
        <taxon>Ecdysozoa</taxon>
        <taxon>Arthropoda</taxon>
        <taxon>Hexapoda</taxon>
        <taxon>Insecta</taxon>
        <taxon>Pterygota</taxon>
        <taxon>Neoptera</taxon>
        <taxon>Endopterygota</taxon>
        <taxon>Coleoptera</taxon>
        <taxon>Polyphaga</taxon>
        <taxon>Elateriformia</taxon>
        <taxon>Elateroidea</taxon>
        <taxon>Lampyridae</taxon>
        <taxon>Luciolinae</taxon>
        <taxon>Aquatica</taxon>
    </lineage>
</organism>
<proteinExistence type="inferred from homology"/>
<feature type="compositionally biased region" description="Basic residues" evidence="11">
    <location>
        <begin position="193"/>
        <end position="202"/>
    </location>
</feature>
<evidence type="ECO:0000256" key="1">
    <source>
        <dbReference type="ARBA" id="ARBA00004138"/>
    </source>
</evidence>
<evidence type="ECO:0000256" key="7">
    <source>
        <dbReference type="ARBA" id="ARBA00023069"/>
    </source>
</evidence>
<evidence type="ECO:0000256" key="12">
    <source>
        <dbReference type="SAM" id="Phobius"/>
    </source>
</evidence>
<feature type="transmembrane region" description="Helical" evidence="12">
    <location>
        <begin position="446"/>
        <end position="462"/>
    </location>
</feature>
<keyword evidence="6 12" id="KW-1133">Transmembrane helix</keyword>
<keyword evidence="4 12" id="KW-0812">Transmembrane</keyword>
<evidence type="ECO:0000256" key="4">
    <source>
        <dbReference type="ARBA" id="ARBA00022692"/>
    </source>
</evidence>
<evidence type="ECO:0000256" key="9">
    <source>
        <dbReference type="ARBA" id="ARBA00023273"/>
    </source>
</evidence>
<gene>
    <name evidence="13" type="ORF">RN001_003156</name>
</gene>
<dbReference type="Proteomes" id="UP001353858">
    <property type="component" value="Unassembled WGS sequence"/>
</dbReference>
<feature type="region of interest" description="Disordered" evidence="11">
    <location>
        <begin position="154"/>
        <end position="225"/>
    </location>
</feature>
<evidence type="ECO:0000256" key="11">
    <source>
        <dbReference type="SAM" id="MobiDB-lite"/>
    </source>
</evidence>
<feature type="compositionally biased region" description="Basic and acidic residues" evidence="11">
    <location>
        <begin position="157"/>
        <end position="166"/>
    </location>
</feature>
<dbReference type="AlphaFoldDB" id="A0AAN7PEJ5"/>
<protein>
    <submittedName>
        <fullName evidence="13">Uncharacterized protein</fullName>
    </submittedName>
</protein>
<evidence type="ECO:0000313" key="14">
    <source>
        <dbReference type="Proteomes" id="UP001353858"/>
    </source>
</evidence>
<dbReference type="InterPro" id="IPR029409">
    <property type="entry name" value="TMEM237"/>
</dbReference>
<feature type="compositionally biased region" description="Basic and acidic residues" evidence="11">
    <location>
        <begin position="247"/>
        <end position="261"/>
    </location>
</feature>
<feature type="transmembrane region" description="Helical" evidence="12">
    <location>
        <begin position="395"/>
        <end position="413"/>
    </location>
</feature>
<keyword evidence="7" id="KW-0969">Cilium</keyword>
<dbReference type="GO" id="GO:0016020">
    <property type="term" value="C:membrane"/>
    <property type="evidence" value="ECO:0007669"/>
    <property type="project" value="UniProtKB-SubCell"/>
</dbReference>
<comment type="similarity">
    <text evidence="3">Belongs to the TMEM237 family.</text>
</comment>
<dbReference type="PANTHER" id="PTHR28388">
    <property type="entry name" value="TRANSMEMBRANE PROTEIN 237"/>
    <property type="match status" value="1"/>
</dbReference>
<feature type="transmembrane region" description="Helical" evidence="12">
    <location>
        <begin position="356"/>
        <end position="374"/>
    </location>
</feature>
<keyword evidence="14" id="KW-1185">Reference proteome</keyword>
<feature type="region of interest" description="Disordered" evidence="11">
    <location>
        <begin position="1"/>
        <end position="50"/>
    </location>
</feature>
<feature type="region of interest" description="Disordered" evidence="11">
    <location>
        <begin position="242"/>
        <end position="261"/>
    </location>
</feature>
<dbReference type="Pfam" id="PF15383">
    <property type="entry name" value="TMEM237"/>
    <property type="match status" value="1"/>
</dbReference>
<keyword evidence="9" id="KW-0966">Cell projection</keyword>
<evidence type="ECO:0000256" key="10">
    <source>
        <dbReference type="ARBA" id="ARBA00025631"/>
    </source>
</evidence>
<evidence type="ECO:0000313" key="13">
    <source>
        <dbReference type="EMBL" id="KAK4886885.1"/>
    </source>
</evidence>
<dbReference type="EMBL" id="JARPUR010000001">
    <property type="protein sequence ID" value="KAK4886885.1"/>
    <property type="molecule type" value="Genomic_DNA"/>
</dbReference>
<accession>A0AAN7PEJ5</accession>
<feature type="compositionally biased region" description="Basic and acidic residues" evidence="11">
    <location>
        <begin position="31"/>
        <end position="50"/>
    </location>
</feature>
<reference evidence="14" key="1">
    <citation type="submission" date="2023-01" db="EMBL/GenBank/DDBJ databases">
        <title>Key to firefly adult light organ development and bioluminescence: homeobox transcription factors regulate luciferase expression and transportation to peroxisome.</title>
        <authorList>
            <person name="Fu X."/>
        </authorList>
    </citation>
    <scope>NUCLEOTIDE SEQUENCE [LARGE SCALE GENOMIC DNA]</scope>
</reference>
<comment type="function">
    <text evidence="10">Component of the transition zone in primary cilia. Required for ciliogenesis.</text>
</comment>
<comment type="caution">
    <text evidence="13">The sequence shown here is derived from an EMBL/GenBank/DDBJ whole genome shotgun (WGS) entry which is preliminary data.</text>
</comment>
<keyword evidence="5" id="KW-0970">Cilium biogenesis/degradation</keyword>
<evidence type="ECO:0000256" key="2">
    <source>
        <dbReference type="ARBA" id="ARBA00004141"/>
    </source>
</evidence>